<dbReference type="InterPro" id="IPR050832">
    <property type="entry name" value="Bact_Acetyltransf"/>
</dbReference>
<proteinExistence type="predicted"/>
<keyword evidence="2" id="KW-0012">Acyltransferase</keyword>
<accession>A0A7X0RL62</accession>
<gene>
    <name evidence="4" type="ORF">H7C19_02230</name>
</gene>
<reference evidence="4 5" key="1">
    <citation type="submission" date="2020-08" db="EMBL/GenBank/DDBJ databases">
        <title>Cohnella phylogeny.</title>
        <authorList>
            <person name="Dunlap C."/>
        </authorList>
    </citation>
    <scope>NUCLEOTIDE SEQUENCE [LARGE SCALE GENOMIC DNA]</scope>
    <source>
        <strain evidence="4 5">DSM 28246</strain>
    </source>
</reference>
<dbReference type="EMBL" id="JACJVP010000001">
    <property type="protein sequence ID" value="MBB6669497.1"/>
    <property type="molecule type" value="Genomic_DNA"/>
</dbReference>
<dbReference type="GO" id="GO:0016747">
    <property type="term" value="F:acyltransferase activity, transferring groups other than amino-acyl groups"/>
    <property type="evidence" value="ECO:0007669"/>
    <property type="project" value="InterPro"/>
</dbReference>
<evidence type="ECO:0000256" key="1">
    <source>
        <dbReference type="ARBA" id="ARBA00022679"/>
    </source>
</evidence>
<sequence length="140" mass="16274">MDVRAAKDSDYPELRKIFLASRRVHFHWADPAGMALEDFDRQTVDEFILLAEEQGRILGFAALYLPDNFIHHLFVHPDAMGMGVGGRLLAAAVEKMSPPIRLKCVSENRNALNFYVRKGWKQVVEEEQRGEKYWIMEYEF</sequence>
<dbReference type="PROSITE" id="PS51186">
    <property type="entry name" value="GNAT"/>
    <property type="match status" value="1"/>
</dbReference>
<evidence type="ECO:0000313" key="4">
    <source>
        <dbReference type="EMBL" id="MBB6669497.1"/>
    </source>
</evidence>
<comment type="caution">
    <text evidence="4">The sequence shown here is derived from an EMBL/GenBank/DDBJ whole genome shotgun (WGS) entry which is preliminary data.</text>
</comment>
<protein>
    <submittedName>
        <fullName evidence="4">GNAT family N-acetyltransferase</fullName>
    </submittedName>
</protein>
<name>A0A7X0RL62_9BACL</name>
<dbReference type="SUPFAM" id="SSF55729">
    <property type="entry name" value="Acyl-CoA N-acyltransferases (Nat)"/>
    <property type="match status" value="1"/>
</dbReference>
<dbReference type="InterPro" id="IPR000182">
    <property type="entry name" value="GNAT_dom"/>
</dbReference>
<dbReference type="PANTHER" id="PTHR43877">
    <property type="entry name" value="AMINOALKYLPHOSPHONATE N-ACETYLTRANSFERASE-RELATED-RELATED"/>
    <property type="match status" value="1"/>
</dbReference>
<dbReference type="Pfam" id="PF00583">
    <property type="entry name" value="Acetyltransf_1"/>
    <property type="match status" value="1"/>
</dbReference>
<evidence type="ECO:0000259" key="3">
    <source>
        <dbReference type="PROSITE" id="PS51186"/>
    </source>
</evidence>
<organism evidence="4 5">
    <name type="scientific">Cohnella nanjingensis</name>
    <dbReference type="NCBI Taxonomy" id="1387779"/>
    <lineage>
        <taxon>Bacteria</taxon>
        <taxon>Bacillati</taxon>
        <taxon>Bacillota</taxon>
        <taxon>Bacilli</taxon>
        <taxon>Bacillales</taxon>
        <taxon>Paenibacillaceae</taxon>
        <taxon>Cohnella</taxon>
    </lineage>
</organism>
<keyword evidence="1 4" id="KW-0808">Transferase</keyword>
<dbReference type="CDD" id="cd04301">
    <property type="entry name" value="NAT_SF"/>
    <property type="match status" value="1"/>
</dbReference>
<keyword evidence="5" id="KW-1185">Reference proteome</keyword>
<dbReference type="AlphaFoldDB" id="A0A7X0RL62"/>
<dbReference type="Gene3D" id="3.40.630.30">
    <property type="match status" value="1"/>
</dbReference>
<evidence type="ECO:0000313" key="5">
    <source>
        <dbReference type="Proteomes" id="UP000547209"/>
    </source>
</evidence>
<dbReference type="RefSeq" id="WP_185140902.1">
    <property type="nucleotide sequence ID" value="NZ_JACJVP010000001.1"/>
</dbReference>
<dbReference type="PANTHER" id="PTHR43877:SF2">
    <property type="entry name" value="AMINOALKYLPHOSPHONATE N-ACETYLTRANSFERASE-RELATED"/>
    <property type="match status" value="1"/>
</dbReference>
<dbReference type="Proteomes" id="UP000547209">
    <property type="component" value="Unassembled WGS sequence"/>
</dbReference>
<dbReference type="InterPro" id="IPR016181">
    <property type="entry name" value="Acyl_CoA_acyltransferase"/>
</dbReference>
<evidence type="ECO:0000256" key="2">
    <source>
        <dbReference type="ARBA" id="ARBA00023315"/>
    </source>
</evidence>
<feature type="domain" description="N-acetyltransferase" evidence="3">
    <location>
        <begin position="1"/>
        <end position="140"/>
    </location>
</feature>